<feature type="signal peptide" evidence="1">
    <location>
        <begin position="1"/>
        <end position="27"/>
    </location>
</feature>
<comment type="caution">
    <text evidence="2">The sequence shown here is derived from an EMBL/GenBank/DDBJ whole genome shotgun (WGS) entry which is preliminary data.</text>
</comment>
<accession>A0A841HWR6</accession>
<keyword evidence="3" id="KW-1185">Reference proteome</keyword>
<keyword evidence="1" id="KW-0732">Signal</keyword>
<dbReference type="AlphaFoldDB" id="A0A841HWR6"/>
<sequence>MHARKSIVATAVLASTLAALWAGGAAAGQCTICLPDPLTGKIHCFENMCAHIKTWLHFPPDAQVKTPIDITSIARELQTVVADPVPLPWVLVNPTTKRQFIVDLQKGTMTEIVAAK</sequence>
<protein>
    <submittedName>
        <fullName evidence="2">Uncharacterized protein</fullName>
    </submittedName>
</protein>
<name>A0A841HWR6_9GAMM</name>
<dbReference type="RefSeq" id="WP_184335774.1">
    <property type="nucleotide sequence ID" value="NZ_JACHHZ010000007.1"/>
</dbReference>
<feature type="chain" id="PRO_5032584636" evidence="1">
    <location>
        <begin position="28"/>
        <end position="116"/>
    </location>
</feature>
<evidence type="ECO:0000256" key="1">
    <source>
        <dbReference type="SAM" id="SignalP"/>
    </source>
</evidence>
<gene>
    <name evidence="2" type="ORF">HNQ60_005314</name>
</gene>
<evidence type="ECO:0000313" key="3">
    <source>
        <dbReference type="Proteomes" id="UP000588068"/>
    </source>
</evidence>
<organism evidence="2 3">
    <name type="scientific">Povalibacter uvarum</name>
    <dbReference type="NCBI Taxonomy" id="732238"/>
    <lineage>
        <taxon>Bacteria</taxon>
        <taxon>Pseudomonadati</taxon>
        <taxon>Pseudomonadota</taxon>
        <taxon>Gammaproteobacteria</taxon>
        <taxon>Steroidobacterales</taxon>
        <taxon>Steroidobacteraceae</taxon>
        <taxon>Povalibacter</taxon>
    </lineage>
</organism>
<dbReference type="Proteomes" id="UP000588068">
    <property type="component" value="Unassembled WGS sequence"/>
</dbReference>
<proteinExistence type="predicted"/>
<reference evidence="2 3" key="1">
    <citation type="submission" date="2020-08" db="EMBL/GenBank/DDBJ databases">
        <title>Genomic Encyclopedia of Type Strains, Phase IV (KMG-IV): sequencing the most valuable type-strain genomes for metagenomic binning, comparative biology and taxonomic classification.</title>
        <authorList>
            <person name="Goeker M."/>
        </authorList>
    </citation>
    <scope>NUCLEOTIDE SEQUENCE [LARGE SCALE GENOMIC DNA]</scope>
    <source>
        <strain evidence="2 3">DSM 26723</strain>
    </source>
</reference>
<evidence type="ECO:0000313" key="2">
    <source>
        <dbReference type="EMBL" id="MBB6096392.1"/>
    </source>
</evidence>
<dbReference type="EMBL" id="JACHHZ010000007">
    <property type="protein sequence ID" value="MBB6096392.1"/>
    <property type="molecule type" value="Genomic_DNA"/>
</dbReference>